<feature type="transmembrane region" description="Helical" evidence="1">
    <location>
        <begin position="375"/>
        <end position="395"/>
    </location>
</feature>
<dbReference type="RefSeq" id="WP_188621912.1">
    <property type="nucleotide sequence ID" value="NZ_BMJE01000009.1"/>
</dbReference>
<name>A0ABQ1K470_9FLAO</name>
<dbReference type="EMBL" id="BMJE01000009">
    <property type="protein sequence ID" value="GGB86060.1"/>
    <property type="molecule type" value="Genomic_DNA"/>
</dbReference>
<dbReference type="Pfam" id="PF06580">
    <property type="entry name" value="His_kinase"/>
    <property type="match status" value="1"/>
</dbReference>
<accession>A0ABQ1K470</accession>
<comment type="caution">
    <text evidence="4">The sequence shown here is derived from an EMBL/GenBank/DDBJ whole genome shotgun (WGS) entry which is preliminary data.</text>
</comment>
<evidence type="ECO:0000313" key="4">
    <source>
        <dbReference type="EMBL" id="GGB86060.1"/>
    </source>
</evidence>
<keyword evidence="5" id="KW-1185">Reference proteome</keyword>
<dbReference type="Pfam" id="PF13239">
    <property type="entry name" value="2TM"/>
    <property type="match status" value="1"/>
</dbReference>
<feature type="transmembrane region" description="Helical" evidence="1">
    <location>
        <begin position="401"/>
        <end position="422"/>
    </location>
</feature>
<proteinExistence type="predicted"/>
<keyword evidence="1" id="KW-0472">Membrane</keyword>
<evidence type="ECO:0000259" key="3">
    <source>
        <dbReference type="Pfam" id="PF13239"/>
    </source>
</evidence>
<evidence type="ECO:0000313" key="5">
    <source>
        <dbReference type="Proteomes" id="UP000615760"/>
    </source>
</evidence>
<feature type="transmembrane region" description="Helical" evidence="1">
    <location>
        <begin position="121"/>
        <end position="143"/>
    </location>
</feature>
<dbReference type="PANTHER" id="PTHR34220:SF7">
    <property type="entry name" value="SENSOR HISTIDINE KINASE YPDA"/>
    <property type="match status" value="1"/>
</dbReference>
<dbReference type="PANTHER" id="PTHR34220">
    <property type="entry name" value="SENSOR HISTIDINE KINASE YPDA"/>
    <property type="match status" value="1"/>
</dbReference>
<feature type="transmembrane region" description="Helical" evidence="1">
    <location>
        <begin position="12"/>
        <end position="31"/>
    </location>
</feature>
<dbReference type="InterPro" id="IPR050640">
    <property type="entry name" value="Bact_2-comp_sensor_kinase"/>
</dbReference>
<organism evidence="4 5">
    <name type="scientific">Flavobacterium suaedae</name>
    <dbReference type="NCBI Taxonomy" id="1767027"/>
    <lineage>
        <taxon>Bacteria</taxon>
        <taxon>Pseudomonadati</taxon>
        <taxon>Bacteroidota</taxon>
        <taxon>Flavobacteriia</taxon>
        <taxon>Flavobacteriales</taxon>
        <taxon>Flavobacteriaceae</taxon>
        <taxon>Flavobacterium</taxon>
    </lineage>
</organism>
<reference evidence="5" key="1">
    <citation type="journal article" date="2019" name="Int. J. Syst. Evol. Microbiol.">
        <title>The Global Catalogue of Microorganisms (GCM) 10K type strain sequencing project: providing services to taxonomists for standard genome sequencing and annotation.</title>
        <authorList>
            <consortium name="The Broad Institute Genomics Platform"/>
            <consortium name="The Broad Institute Genome Sequencing Center for Infectious Disease"/>
            <person name="Wu L."/>
            <person name="Ma J."/>
        </authorList>
    </citation>
    <scope>NUCLEOTIDE SEQUENCE [LARGE SCALE GENOMIC DNA]</scope>
    <source>
        <strain evidence="5">CGMCC 1.15461</strain>
    </source>
</reference>
<feature type="transmembrane region" description="Helical" evidence="1">
    <location>
        <begin position="43"/>
        <end position="65"/>
    </location>
</feature>
<feature type="transmembrane region" description="Helical" evidence="1">
    <location>
        <begin position="77"/>
        <end position="101"/>
    </location>
</feature>
<sequence length="452" mass="52277">MIKALYKNLFKAIGLGFIIFIVLVVMKVAAGEEVSWSKHVVPGFFMTMLYTLSLYSANTMVFAGTEILFKEKRVLPVVRIAVGFLASFIISVIIVILLRVFEDIIIEGESWQEFISEESISMYYIPVIITLIMSVLGHVFYFYKKNQENRVKQQKIIAGTASAKFESLKNQIDPHFLFNSLNVLTSLIEEDTDGAQRFTTSLSKIYRYVLEQRDKELVSIEEELAFAKTYMSLLKMRFENSIFFEMPEEVINPEAKVVPLSLQLLLENTIKHNVVSDKKPLHIKIFEEGGYLVVQNDYRKKEVLRDRKGVGLQNIISRYAILTDKQVAIQQTEKYFTVRLPILTKQVTIMEEPTYADKENSYYKAQKRVEEIKGFYGHLTSYITVMTGLMVLNLVTSPHSIWFIYPAMGWGIGVLIHGATVFKYMPFLGNDWEERKIKQFLDKEKENSNKWN</sequence>
<dbReference type="InterPro" id="IPR025698">
    <property type="entry name" value="2TM_dom"/>
</dbReference>
<keyword evidence="1" id="KW-1133">Transmembrane helix</keyword>
<evidence type="ECO:0000256" key="1">
    <source>
        <dbReference type="SAM" id="Phobius"/>
    </source>
</evidence>
<keyword evidence="1" id="KW-0812">Transmembrane</keyword>
<protein>
    <submittedName>
        <fullName evidence="4">Histidine kinase</fullName>
    </submittedName>
</protein>
<dbReference type="GO" id="GO:0016301">
    <property type="term" value="F:kinase activity"/>
    <property type="evidence" value="ECO:0007669"/>
    <property type="project" value="UniProtKB-KW"/>
</dbReference>
<evidence type="ECO:0000259" key="2">
    <source>
        <dbReference type="Pfam" id="PF06580"/>
    </source>
</evidence>
<keyword evidence="4" id="KW-0418">Kinase</keyword>
<dbReference type="Proteomes" id="UP000615760">
    <property type="component" value="Unassembled WGS sequence"/>
</dbReference>
<keyword evidence="4" id="KW-0808">Transferase</keyword>
<feature type="domain" description="2TM" evidence="3">
    <location>
        <begin position="364"/>
        <end position="441"/>
    </location>
</feature>
<dbReference type="InterPro" id="IPR010559">
    <property type="entry name" value="Sig_transdc_His_kin_internal"/>
</dbReference>
<feature type="domain" description="Signal transduction histidine kinase internal region" evidence="2">
    <location>
        <begin position="163"/>
        <end position="241"/>
    </location>
</feature>
<gene>
    <name evidence="4" type="ORF">GCM10007424_27640</name>
</gene>